<dbReference type="Proteomes" id="UP000886597">
    <property type="component" value="Unassembled WGS sequence"/>
</dbReference>
<dbReference type="CDD" id="cd05568">
    <property type="entry name" value="PTS_IIB_bgl_like"/>
    <property type="match status" value="1"/>
</dbReference>
<evidence type="ECO:0000313" key="7">
    <source>
        <dbReference type="EMBL" id="GEQ55512.1"/>
    </source>
</evidence>
<keyword evidence="1" id="KW-0677">Repeat</keyword>
<dbReference type="Gene3D" id="1.10.10.10">
    <property type="entry name" value="Winged helix-like DNA-binding domain superfamily/Winged helix DNA-binding domain"/>
    <property type="match status" value="2"/>
</dbReference>
<dbReference type="SUPFAM" id="SSF63520">
    <property type="entry name" value="PTS-regulatory domain, PRD"/>
    <property type="match status" value="1"/>
</dbReference>
<evidence type="ECO:0000259" key="4">
    <source>
        <dbReference type="PROSITE" id="PS51099"/>
    </source>
</evidence>
<dbReference type="PROSITE" id="PS51372">
    <property type="entry name" value="PRD_2"/>
    <property type="match status" value="1"/>
</dbReference>
<dbReference type="KEGG" id="tkr:C7K43_12495"/>
<evidence type="ECO:0000256" key="2">
    <source>
        <dbReference type="ARBA" id="ARBA00023015"/>
    </source>
</evidence>
<dbReference type="InterPro" id="IPR013196">
    <property type="entry name" value="HTH_11"/>
</dbReference>
<dbReference type="InterPro" id="IPR036388">
    <property type="entry name" value="WH-like_DNA-bd_sf"/>
</dbReference>
<evidence type="ECO:0008006" key="10">
    <source>
        <dbReference type="Google" id="ProtNLM"/>
    </source>
</evidence>
<comment type="caution">
    <text evidence="7">The sequence shown here is derived from an EMBL/GenBank/DDBJ whole genome shotgun (WGS) entry which is preliminary data.</text>
</comment>
<dbReference type="Gene3D" id="3.40.50.2300">
    <property type="match status" value="1"/>
</dbReference>
<dbReference type="AlphaFoldDB" id="A0AAN4UDM9"/>
<evidence type="ECO:0000313" key="6">
    <source>
        <dbReference type="EMBL" id="GEQ50496.1"/>
    </source>
</evidence>
<dbReference type="InterPro" id="IPR036390">
    <property type="entry name" value="WH_DNA-bd_sf"/>
</dbReference>
<proteinExistence type="predicted"/>
<protein>
    <recommendedName>
        <fullName evidence="10">Transcriptional antiterminator</fullName>
    </recommendedName>
</protein>
<dbReference type="GeneID" id="69986755"/>
<name>A0AAN4UDM9_9ENTE</name>
<reference evidence="7" key="1">
    <citation type="submission" date="2019-08" db="EMBL/GenBank/DDBJ databases">
        <authorList>
            <person name="Ishikawa M."/>
            <person name="Suzuki T."/>
            <person name="Matsutani M."/>
        </authorList>
    </citation>
    <scope>NUCLEOTIDE SEQUENCE</scope>
    <source>
        <strain evidence="7">7C1</strain>
        <strain evidence="6">8C4</strain>
    </source>
</reference>
<keyword evidence="9" id="KW-1185">Reference proteome</keyword>
<reference evidence="7" key="2">
    <citation type="journal article" date="2020" name="Int. Dairy J.">
        <title>Lactic acid bacterial diversity in Brie cheese focusing on salt concentration and pH of isolation medium and characterisation of halophilic and alkaliphilic lactic acid bacterial isolates.</title>
        <authorList>
            <person name="Unno R."/>
            <person name="Matsutani M."/>
            <person name="Suzuki T."/>
            <person name="Kodama K."/>
            <person name="Matsushita H."/>
            <person name="Yamasato K."/>
            <person name="Koizumi Y."/>
            <person name="Ishikawa M."/>
        </authorList>
    </citation>
    <scope>NUCLEOTIDE SEQUENCE</scope>
    <source>
        <strain evidence="7">7C1</strain>
        <strain evidence="6">8C4</strain>
    </source>
</reference>
<gene>
    <name evidence="6" type="ORF">TK11N_23480</name>
    <name evidence="7" type="ORF">TK2N_23560</name>
</gene>
<dbReference type="Pfam" id="PF00874">
    <property type="entry name" value="PRD"/>
    <property type="match status" value="1"/>
</dbReference>
<evidence type="ECO:0000256" key="3">
    <source>
        <dbReference type="ARBA" id="ARBA00023163"/>
    </source>
</evidence>
<accession>A0AAN4UDM9</accession>
<keyword evidence="2" id="KW-0805">Transcription regulation</keyword>
<dbReference type="Pfam" id="PF08279">
    <property type="entry name" value="HTH_11"/>
    <property type="match status" value="2"/>
</dbReference>
<keyword evidence="3" id="KW-0804">Transcription</keyword>
<organism evidence="7 8">
    <name type="scientific">Tetragenococcus koreensis</name>
    <dbReference type="NCBI Taxonomy" id="290335"/>
    <lineage>
        <taxon>Bacteria</taxon>
        <taxon>Bacillati</taxon>
        <taxon>Bacillota</taxon>
        <taxon>Bacilli</taxon>
        <taxon>Lactobacillales</taxon>
        <taxon>Enterococcaceae</taxon>
        <taxon>Tetragenococcus</taxon>
    </lineage>
</organism>
<dbReference type="InterPro" id="IPR011608">
    <property type="entry name" value="PRD"/>
</dbReference>
<dbReference type="InterPro" id="IPR050661">
    <property type="entry name" value="BglG_antiterminators"/>
</dbReference>
<dbReference type="Gene3D" id="1.10.1790.10">
    <property type="entry name" value="PRD domain"/>
    <property type="match status" value="1"/>
</dbReference>
<evidence type="ECO:0000313" key="8">
    <source>
        <dbReference type="Proteomes" id="UP000886597"/>
    </source>
</evidence>
<dbReference type="InterPro" id="IPR036634">
    <property type="entry name" value="PRD_sf"/>
</dbReference>
<dbReference type="GO" id="GO:0008982">
    <property type="term" value="F:protein-N(PI)-phosphohistidine-sugar phosphotransferase activity"/>
    <property type="evidence" value="ECO:0007669"/>
    <property type="project" value="InterPro"/>
</dbReference>
<evidence type="ECO:0000256" key="1">
    <source>
        <dbReference type="ARBA" id="ARBA00022737"/>
    </source>
</evidence>
<dbReference type="PANTHER" id="PTHR30185:SF18">
    <property type="entry name" value="TRANSCRIPTIONAL REGULATOR MTLR"/>
    <property type="match status" value="1"/>
</dbReference>
<dbReference type="GO" id="GO:0009401">
    <property type="term" value="P:phosphoenolpyruvate-dependent sugar phosphotransferase system"/>
    <property type="evidence" value="ECO:0007669"/>
    <property type="project" value="InterPro"/>
</dbReference>
<dbReference type="GO" id="GO:0006355">
    <property type="term" value="P:regulation of DNA-templated transcription"/>
    <property type="evidence" value="ECO:0007669"/>
    <property type="project" value="InterPro"/>
</dbReference>
<feature type="domain" description="PTS EIIB type-2" evidence="4">
    <location>
        <begin position="410"/>
        <end position="500"/>
    </location>
</feature>
<feature type="domain" description="PRD" evidence="5">
    <location>
        <begin position="301"/>
        <end position="408"/>
    </location>
</feature>
<dbReference type="Proteomes" id="UP000886607">
    <property type="component" value="Unassembled WGS sequence"/>
</dbReference>
<sequence length="616" mass="71095">MELSRRSIKIILKLLENESTITTRELGEKFNVSVRTIKYDLADIREWLKIKNIKLYSQRNKGVWFDLTDVEKITLKNELLVTQSFDVYPDQTTRVSRILMQLLMTNDLLTIDKLADFLSVSKNTIVTDLEKVDLLAETFQVKLSRSSGYGLSVQGKEEDLRYLIEHLLQSNFTEYDIYIIMNQLVNPKDERTSSINLGKNDLFQSTYTKIINELSLLLNPTLLDQFNYTELLSISLRSAISVCRLSLHQPIGSLKLLNDQEKLIQKKSIPFLIMKKIFEQYDLPLLEEEYKYIASNYTKKGPVQDSLDLTNRLIKDVTEEISIPFIKDHQLLTNLFAHLSLRLSKKYQFINEYNPFVDDIKKKYPDLFNAVLVACRREIVNLGVRIDESFVAYIALHFLASLEKQKQEVIRVVYICSTGLGVTNLIQQRIYEEIGNVEIIGFASVLNADEVIKEKKPDLVISIFPIESDTCPVIKVNAIPSKDDIQKIKSTVDYLLANNGGIFESHLKQTREKNEFKNSEKFSQDLIVKGYIIYEGLLTIFKGVLKDDYLDAFLLHVFLMVHRITFDIQYDPVGNVDKDVLISDKQLLLKVEQLFAENDLSVNDAELTALFQYIDI</sequence>
<dbReference type="EMBL" id="BKBO01000055">
    <property type="protein sequence ID" value="GEQ50496.1"/>
    <property type="molecule type" value="Genomic_DNA"/>
</dbReference>
<evidence type="ECO:0000313" key="9">
    <source>
        <dbReference type="Proteomes" id="UP000886607"/>
    </source>
</evidence>
<dbReference type="PROSITE" id="PS51099">
    <property type="entry name" value="PTS_EIIB_TYPE_2"/>
    <property type="match status" value="1"/>
</dbReference>
<dbReference type="RefSeq" id="WP_124007099.1">
    <property type="nucleotide sequence ID" value="NZ_BJYN01000053.1"/>
</dbReference>
<dbReference type="InterPro" id="IPR013011">
    <property type="entry name" value="PTS_EIIB_2"/>
</dbReference>
<dbReference type="EMBL" id="BKBQ01000055">
    <property type="protein sequence ID" value="GEQ55512.1"/>
    <property type="molecule type" value="Genomic_DNA"/>
</dbReference>
<evidence type="ECO:0000259" key="5">
    <source>
        <dbReference type="PROSITE" id="PS51372"/>
    </source>
</evidence>
<dbReference type="SUPFAM" id="SSF46785">
    <property type="entry name" value="Winged helix' DNA-binding domain"/>
    <property type="match status" value="1"/>
</dbReference>
<dbReference type="PANTHER" id="PTHR30185">
    <property type="entry name" value="CRYPTIC BETA-GLUCOSIDE BGL OPERON ANTITERMINATOR"/>
    <property type="match status" value="1"/>
</dbReference>